<evidence type="ECO:0000256" key="1">
    <source>
        <dbReference type="ARBA" id="ARBA00022801"/>
    </source>
</evidence>
<dbReference type="Pfam" id="PF00150">
    <property type="entry name" value="Cellulase"/>
    <property type="match status" value="1"/>
</dbReference>
<evidence type="ECO:0000256" key="3">
    <source>
        <dbReference type="RuleBase" id="RU361153"/>
    </source>
</evidence>
<feature type="domain" description="Glycoside hydrolase family 5" evidence="5">
    <location>
        <begin position="36"/>
        <end position="307"/>
    </location>
</feature>
<comment type="similarity">
    <text evidence="3">Belongs to the glycosyl hydrolase 5 (cellulase A) family.</text>
</comment>
<organism evidence="6 7">
    <name type="scientific">Parasediminibacterium paludis</name>
    <dbReference type="NCBI Taxonomy" id="908966"/>
    <lineage>
        <taxon>Bacteria</taxon>
        <taxon>Pseudomonadati</taxon>
        <taxon>Bacteroidota</taxon>
        <taxon>Chitinophagia</taxon>
        <taxon>Chitinophagales</taxon>
        <taxon>Chitinophagaceae</taxon>
        <taxon>Parasediminibacterium</taxon>
    </lineage>
</organism>
<gene>
    <name evidence="6" type="ORF">ACFOW1_06920</name>
</gene>
<dbReference type="InterPro" id="IPR017853">
    <property type="entry name" value="GH"/>
</dbReference>
<keyword evidence="2 3" id="KW-0326">Glycosidase</keyword>
<reference evidence="7" key="1">
    <citation type="journal article" date="2019" name="Int. J. Syst. Evol. Microbiol.">
        <title>The Global Catalogue of Microorganisms (GCM) 10K type strain sequencing project: providing services to taxonomists for standard genome sequencing and annotation.</title>
        <authorList>
            <consortium name="The Broad Institute Genomics Platform"/>
            <consortium name="The Broad Institute Genome Sequencing Center for Infectious Disease"/>
            <person name="Wu L."/>
            <person name="Ma J."/>
        </authorList>
    </citation>
    <scope>NUCLEOTIDE SEQUENCE [LARGE SCALE GENOMIC DNA]</scope>
    <source>
        <strain evidence="7">CECT 8010</strain>
    </source>
</reference>
<dbReference type="Gene3D" id="3.20.20.80">
    <property type="entry name" value="Glycosidases"/>
    <property type="match status" value="1"/>
</dbReference>
<dbReference type="InterPro" id="IPR001547">
    <property type="entry name" value="Glyco_hydro_5"/>
</dbReference>
<protein>
    <submittedName>
        <fullName evidence="6">Glycoside hydrolase family 5 protein</fullName>
        <ecNumber evidence="6">3.2.1.-</ecNumber>
    </submittedName>
</protein>
<dbReference type="GO" id="GO:0016798">
    <property type="term" value="F:hydrolase activity, acting on glycosyl bonds"/>
    <property type="evidence" value="ECO:0007669"/>
    <property type="project" value="UniProtKB-KW"/>
</dbReference>
<comment type="caution">
    <text evidence="6">The sequence shown here is derived from an EMBL/GenBank/DDBJ whole genome shotgun (WGS) entry which is preliminary data.</text>
</comment>
<accession>A0ABV8PXB5</accession>
<evidence type="ECO:0000256" key="2">
    <source>
        <dbReference type="ARBA" id="ARBA00023295"/>
    </source>
</evidence>
<evidence type="ECO:0000313" key="6">
    <source>
        <dbReference type="EMBL" id="MFC4231614.1"/>
    </source>
</evidence>
<keyword evidence="7" id="KW-1185">Reference proteome</keyword>
<dbReference type="RefSeq" id="WP_379013156.1">
    <property type="nucleotide sequence ID" value="NZ_JBHSDC010000012.1"/>
</dbReference>
<evidence type="ECO:0000256" key="4">
    <source>
        <dbReference type="SAM" id="SignalP"/>
    </source>
</evidence>
<evidence type="ECO:0000313" key="7">
    <source>
        <dbReference type="Proteomes" id="UP001595906"/>
    </source>
</evidence>
<keyword evidence="4" id="KW-0732">Signal</keyword>
<proteinExistence type="inferred from homology"/>
<dbReference type="EC" id="3.2.1.-" evidence="6"/>
<dbReference type="Proteomes" id="UP001595906">
    <property type="component" value="Unassembled WGS sequence"/>
</dbReference>
<sequence>MKNCFLSILFAILAFVATSKTAAQSLPFKLGINLCGAEFGFQNLPGTINKDYVYPSESDIQYFAKKGFKVVALPFRWERIQHELNGELDDNELSEMKNFLVKCSRYNLQVSLTMQNFASYTKGDKTLTLGSSKLKFDYYKDVWKKIATALSSYNVYGYDIMNEPRNIFGKNWFKAAQHAIDGIREVDNNAYIIIDGENSSFSYDWKYDNNKLRKLNDPVDKIVFDAHCYFDYNHSGNYDGKLERKITPTMGVEKVKPFVDWLKKYNKKGIIGEFGVPGNDNRWLEVMDNFLAFIYQNGIPANYWAAGAWWNDYPLSVHPQNGYDKPQMAILEKYLH</sequence>
<feature type="signal peptide" evidence="4">
    <location>
        <begin position="1"/>
        <end position="22"/>
    </location>
</feature>
<dbReference type="PANTHER" id="PTHR34142:SF1">
    <property type="entry name" value="GLYCOSIDE HYDROLASE FAMILY 5 DOMAIN-CONTAINING PROTEIN"/>
    <property type="match status" value="1"/>
</dbReference>
<keyword evidence="1 3" id="KW-0378">Hydrolase</keyword>
<dbReference type="SUPFAM" id="SSF51445">
    <property type="entry name" value="(Trans)glycosidases"/>
    <property type="match status" value="1"/>
</dbReference>
<dbReference type="PANTHER" id="PTHR34142">
    <property type="entry name" value="ENDO-BETA-1,4-GLUCANASE A"/>
    <property type="match status" value="1"/>
</dbReference>
<evidence type="ECO:0000259" key="5">
    <source>
        <dbReference type="Pfam" id="PF00150"/>
    </source>
</evidence>
<name>A0ABV8PXB5_9BACT</name>
<dbReference type="EMBL" id="JBHSDC010000012">
    <property type="protein sequence ID" value="MFC4231614.1"/>
    <property type="molecule type" value="Genomic_DNA"/>
</dbReference>
<feature type="chain" id="PRO_5045770350" evidence="4">
    <location>
        <begin position="23"/>
        <end position="336"/>
    </location>
</feature>